<sequence length="302" mass="32387">MLGSVRSRLIETLAGRADEIPAWITALGDGDDEGFFGPGSASWTVHGGMPTLVAGVRALLLQALHPGALAGVRDFSRYREDPLGRLAGTIRWIHTVTFGSREQAIAGSQMVRSMHTRVAGTYRDGHGALRPYAANDPELASWVHLAFTDSFLAAHLRWGAPIPGGGDAYVAEWATAGELMGVEDPPRSMTQLRAQLEAFTDAGELRGGPDVDEIVRFIRRPPLSRMLRPSYPVLFRAAVSTLTPAHRELLGFHSAPVGRMLPLDFATGAVLKGAGALLGNTTQAELAARRRLSRLAGDPARD</sequence>
<evidence type="ECO:0000259" key="1">
    <source>
        <dbReference type="Pfam" id="PF09995"/>
    </source>
</evidence>
<comment type="caution">
    <text evidence="2">The sequence shown here is derived from an EMBL/GenBank/DDBJ whole genome shotgun (WGS) entry which is preliminary data.</text>
</comment>
<dbReference type="EMBL" id="BSEN01000015">
    <property type="protein sequence ID" value="GLJ77817.1"/>
    <property type="molecule type" value="Genomic_DNA"/>
</dbReference>
<dbReference type="PANTHER" id="PTHR36151:SF3">
    <property type="entry name" value="ER-BOUND OXYGENASE MPAB_MPAB'_RUBBER OXYGENASE CATALYTIC DOMAIN-CONTAINING PROTEIN"/>
    <property type="match status" value="1"/>
</dbReference>
<dbReference type="Proteomes" id="UP001142372">
    <property type="component" value="Unassembled WGS sequence"/>
</dbReference>
<organism evidence="2 3">
    <name type="scientific">Leifsonia poae</name>
    <dbReference type="NCBI Taxonomy" id="110933"/>
    <lineage>
        <taxon>Bacteria</taxon>
        <taxon>Bacillati</taxon>
        <taxon>Actinomycetota</taxon>
        <taxon>Actinomycetes</taxon>
        <taxon>Micrococcales</taxon>
        <taxon>Microbacteriaceae</taxon>
        <taxon>Leifsonia</taxon>
    </lineage>
</organism>
<keyword evidence="3" id="KW-1185">Reference proteome</keyword>
<feature type="domain" description="ER-bound oxygenase mpaB/mpaB'/Rubber oxygenase catalytic" evidence="1">
    <location>
        <begin position="43"/>
        <end position="260"/>
    </location>
</feature>
<dbReference type="Pfam" id="PF09995">
    <property type="entry name" value="MPAB_Lcp_cat"/>
    <property type="match status" value="1"/>
</dbReference>
<protein>
    <recommendedName>
        <fullName evidence="1">ER-bound oxygenase mpaB/mpaB'/Rubber oxygenase catalytic domain-containing protein</fullName>
    </recommendedName>
</protein>
<dbReference type="InterPro" id="IPR018713">
    <property type="entry name" value="MPAB/Lcp_cat_dom"/>
</dbReference>
<evidence type="ECO:0000313" key="2">
    <source>
        <dbReference type="EMBL" id="GLJ77817.1"/>
    </source>
</evidence>
<reference evidence="2" key="2">
    <citation type="submission" date="2023-01" db="EMBL/GenBank/DDBJ databases">
        <authorList>
            <person name="Sun Q."/>
            <person name="Evtushenko L."/>
        </authorList>
    </citation>
    <scope>NUCLEOTIDE SEQUENCE</scope>
    <source>
        <strain evidence="2">VKM Ac-1401</strain>
    </source>
</reference>
<gene>
    <name evidence="2" type="ORF">GCM10017584_33910</name>
</gene>
<dbReference type="GO" id="GO:0016491">
    <property type="term" value="F:oxidoreductase activity"/>
    <property type="evidence" value="ECO:0007669"/>
    <property type="project" value="InterPro"/>
</dbReference>
<evidence type="ECO:0000313" key="3">
    <source>
        <dbReference type="Proteomes" id="UP001142372"/>
    </source>
</evidence>
<name>A0A9W6HDB4_9MICO</name>
<dbReference type="AlphaFoldDB" id="A0A9W6HDB4"/>
<reference evidence="2" key="1">
    <citation type="journal article" date="2014" name="Int. J. Syst. Evol. Microbiol.">
        <title>Complete genome sequence of Corynebacterium casei LMG S-19264T (=DSM 44701T), isolated from a smear-ripened cheese.</title>
        <authorList>
            <consortium name="US DOE Joint Genome Institute (JGI-PGF)"/>
            <person name="Walter F."/>
            <person name="Albersmeier A."/>
            <person name="Kalinowski J."/>
            <person name="Ruckert C."/>
        </authorList>
    </citation>
    <scope>NUCLEOTIDE SEQUENCE</scope>
    <source>
        <strain evidence="2">VKM Ac-1401</strain>
    </source>
</reference>
<proteinExistence type="predicted"/>
<accession>A0A9W6HDB4</accession>
<dbReference type="PANTHER" id="PTHR36151">
    <property type="entry name" value="BLR2777 PROTEIN"/>
    <property type="match status" value="1"/>
</dbReference>